<gene>
    <name evidence="1" type="ORF">CTI11_04805</name>
</gene>
<accession>A0A2G7TA33</accession>
<sequence>MTEVKKGDVVQLKSGGPRMTVADVGDYSPLKPKNGAKCIWFEGSKKNEDVFDVEVLTQSSRTSVGLI</sequence>
<dbReference type="InterPro" id="IPR019226">
    <property type="entry name" value="DUF2158"/>
</dbReference>
<proteinExistence type="predicted"/>
<protein>
    <submittedName>
        <fullName evidence="1">DUF2158 domain-containing protein</fullName>
    </submittedName>
</protein>
<dbReference type="AlphaFoldDB" id="A0A2G7TA33"/>
<name>A0A2G7TA33_9FLAO</name>
<organism evidence="1">
    <name type="scientific">Chryseobacterium sp. B5</name>
    <dbReference type="NCBI Taxonomy" id="2050562"/>
    <lineage>
        <taxon>Bacteria</taxon>
        <taxon>Pseudomonadati</taxon>
        <taxon>Bacteroidota</taxon>
        <taxon>Flavobacteriia</taxon>
        <taxon>Flavobacteriales</taxon>
        <taxon>Weeksellaceae</taxon>
        <taxon>Chryseobacterium group</taxon>
        <taxon>Chryseobacterium</taxon>
    </lineage>
</organism>
<reference evidence="1" key="1">
    <citation type="submission" date="2017-10" db="EMBL/GenBank/DDBJ databases">
        <title>Chryseobacterium sp. B5 is a hydrocarbonoclastic and plant growth promoting bacterium.</title>
        <authorList>
            <person name="Thijs S."/>
            <person name="Gkorezis P."/>
            <person name="Van Hamme J."/>
        </authorList>
    </citation>
    <scope>NUCLEOTIDE SEQUENCE</scope>
    <source>
        <strain evidence="1">B5</strain>
    </source>
</reference>
<evidence type="ECO:0000313" key="1">
    <source>
        <dbReference type="EMBL" id="PII36768.1"/>
    </source>
</evidence>
<dbReference type="Pfam" id="PF09926">
    <property type="entry name" value="DUF2158"/>
    <property type="match status" value="1"/>
</dbReference>
<dbReference type="EMBL" id="PEKC01000011">
    <property type="protein sequence ID" value="PII36768.1"/>
    <property type="molecule type" value="Genomic_DNA"/>
</dbReference>
<comment type="caution">
    <text evidence="1">The sequence shown here is derived from an EMBL/GenBank/DDBJ whole genome shotgun (WGS) entry which is preliminary data.</text>
</comment>